<comment type="caution">
    <text evidence="14">The sequence shown here is derived from an EMBL/GenBank/DDBJ whole genome shotgun (WGS) entry which is preliminary data.</text>
</comment>
<gene>
    <name evidence="14" type="ORF">ANCCAN_09275</name>
</gene>
<dbReference type="EMBL" id="JOJR01000122">
    <property type="protein sequence ID" value="RCN44700.1"/>
    <property type="molecule type" value="Genomic_DNA"/>
</dbReference>
<dbReference type="GO" id="GO:0004402">
    <property type="term" value="F:histone acetyltransferase activity"/>
    <property type="evidence" value="ECO:0007669"/>
    <property type="project" value="InterPro"/>
</dbReference>
<organism evidence="14 15">
    <name type="scientific">Ancylostoma caninum</name>
    <name type="common">Dog hookworm</name>
    <dbReference type="NCBI Taxonomy" id="29170"/>
    <lineage>
        <taxon>Eukaryota</taxon>
        <taxon>Metazoa</taxon>
        <taxon>Ecdysozoa</taxon>
        <taxon>Nematoda</taxon>
        <taxon>Chromadorea</taxon>
        <taxon>Rhabditida</taxon>
        <taxon>Rhabditina</taxon>
        <taxon>Rhabditomorpha</taxon>
        <taxon>Strongyloidea</taxon>
        <taxon>Ancylostomatidae</taxon>
        <taxon>Ancylostomatinae</taxon>
        <taxon>Ancylostoma</taxon>
    </lineage>
</organism>
<feature type="active site" description="Proton donor/acceptor" evidence="11">
    <location>
        <position position="254"/>
    </location>
</feature>
<dbReference type="Gene3D" id="1.10.10.10">
    <property type="entry name" value="Winged helix-like DNA-binding domain superfamily/Winged helix DNA-binding domain"/>
    <property type="match status" value="1"/>
</dbReference>
<keyword evidence="7" id="KW-0862">Zinc</keyword>
<dbReference type="AlphaFoldDB" id="A0A368GNQ1"/>
<dbReference type="InterPro" id="IPR016181">
    <property type="entry name" value="Acyl_CoA_acyltransferase"/>
</dbReference>
<comment type="similarity">
    <text evidence="2 12">Belongs to the MYST (SAS/MOZ) family.</text>
</comment>
<dbReference type="GO" id="GO:0008270">
    <property type="term" value="F:zinc ion binding"/>
    <property type="evidence" value="ECO:0007669"/>
    <property type="project" value="UniProtKB-KW"/>
</dbReference>
<sequence>MGDDEADSIAKKYYEGNKPCILSSSRRRRRRYITMKKSRRKQPSVSSLFGSPPRQKINVDDWVREGEGNYTRKAVLLFEEVQAEAEKLRQQKLSASGGIEVVNLGGKYEINASYCGNYPAEYSGLKTLYVCDGCFAYFTHHQCQMHHMMKCSYRYAPPGNEIYRDREQGISVFEVHGKNDAMYCSNLCRLTMLWLENKVIFMDVEPFDFYVLTSFDGGGFRALGYFSKLLILTPICSLLCYMLSRIDGEPSGPERPFSASGLMVYKRYWCNTLIHYVYTRALEVGWENLRLSLEEVASDTGIEMKEVVESLTRLCEYEWTRNNRSLVLKISEHSIMEIGKNIAEKNANRLLAKIESLTPLFEQGARENE</sequence>
<dbReference type="GO" id="GO:0000785">
    <property type="term" value="C:chromatin"/>
    <property type="evidence" value="ECO:0007669"/>
    <property type="project" value="TreeGrafter"/>
</dbReference>
<dbReference type="Pfam" id="PF01853">
    <property type="entry name" value="MOZ_SAS"/>
    <property type="match status" value="2"/>
</dbReference>
<keyword evidence="5" id="KW-0479">Metal-binding</keyword>
<dbReference type="Gene3D" id="3.30.60.60">
    <property type="entry name" value="N-acetyl transferase-like"/>
    <property type="match status" value="1"/>
</dbReference>
<dbReference type="PROSITE" id="PS51726">
    <property type="entry name" value="MYST_HAT"/>
    <property type="match status" value="1"/>
</dbReference>
<dbReference type="GO" id="GO:0006357">
    <property type="term" value="P:regulation of transcription by RNA polymerase II"/>
    <property type="evidence" value="ECO:0007669"/>
    <property type="project" value="TreeGrafter"/>
</dbReference>
<evidence type="ECO:0000313" key="15">
    <source>
        <dbReference type="Proteomes" id="UP000252519"/>
    </source>
</evidence>
<evidence type="ECO:0000256" key="8">
    <source>
        <dbReference type="ARBA" id="ARBA00022853"/>
    </source>
</evidence>
<dbReference type="Pfam" id="PF17772">
    <property type="entry name" value="zf-MYST"/>
    <property type="match status" value="1"/>
</dbReference>
<keyword evidence="4" id="KW-0808">Transferase</keyword>
<evidence type="ECO:0000259" key="13">
    <source>
        <dbReference type="PROSITE" id="PS51726"/>
    </source>
</evidence>
<dbReference type="InterPro" id="IPR002717">
    <property type="entry name" value="HAT_MYST-type"/>
</dbReference>
<reference evidence="14 15" key="1">
    <citation type="submission" date="2014-10" db="EMBL/GenBank/DDBJ databases">
        <title>Draft genome of the hookworm Ancylostoma caninum.</title>
        <authorList>
            <person name="Mitreva M."/>
        </authorList>
    </citation>
    <scope>NUCLEOTIDE SEQUENCE [LARGE SCALE GENOMIC DNA]</scope>
    <source>
        <strain evidence="14 15">Baltimore</strain>
    </source>
</reference>
<keyword evidence="15" id="KW-1185">Reference proteome</keyword>
<evidence type="ECO:0000313" key="14">
    <source>
        <dbReference type="EMBL" id="RCN44700.1"/>
    </source>
</evidence>
<evidence type="ECO:0000256" key="4">
    <source>
        <dbReference type="ARBA" id="ARBA00022679"/>
    </source>
</evidence>
<evidence type="ECO:0000256" key="9">
    <source>
        <dbReference type="ARBA" id="ARBA00022990"/>
    </source>
</evidence>
<dbReference type="EC" id="2.3.1.48" evidence="3 12"/>
<evidence type="ECO:0000256" key="3">
    <source>
        <dbReference type="ARBA" id="ARBA00013184"/>
    </source>
</evidence>
<dbReference type="InterPro" id="IPR036388">
    <property type="entry name" value="WH-like_DNA-bd_sf"/>
</dbReference>
<dbReference type="Gene3D" id="3.40.630.30">
    <property type="match status" value="2"/>
</dbReference>
<dbReference type="PANTHER" id="PTHR10615">
    <property type="entry name" value="HISTONE ACETYLTRANSFERASE"/>
    <property type="match status" value="1"/>
</dbReference>
<dbReference type="GO" id="GO:0005634">
    <property type="term" value="C:nucleus"/>
    <property type="evidence" value="ECO:0007669"/>
    <property type="project" value="UniProtKB-SubCell"/>
</dbReference>
<dbReference type="GO" id="GO:0003712">
    <property type="term" value="F:transcription coregulator activity"/>
    <property type="evidence" value="ECO:0007669"/>
    <property type="project" value="TreeGrafter"/>
</dbReference>
<accession>A0A368GNQ1</accession>
<protein>
    <recommendedName>
        <fullName evidence="3 12">Histone acetyltransferase</fullName>
        <ecNumber evidence="3 12">2.3.1.48</ecNumber>
    </recommendedName>
</protein>
<evidence type="ECO:0000256" key="2">
    <source>
        <dbReference type="ARBA" id="ARBA00010107"/>
    </source>
</evidence>
<dbReference type="GO" id="GO:0003682">
    <property type="term" value="F:chromatin binding"/>
    <property type="evidence" value="ECO:0007669"/>
    <property type="project" value="TreeGrafter"/>
</dbReference>
<dbReference type="OrthoDB" id="5862462at2759"/>
<evidence type="ECO:0000256" key="6">
    <source>
        <dbReference type="ARBA" id="ARBA00022771"/>
    </source>
</evidence>
<keyword evidence="9" id="KW-0007">Acetylation</keyword>
<feature type="domain" description="MYST-type HAT" evidence="13">
    <location>
        <begin position="94"/>
        <end position="359"/>
    </location>
</feature>
<dbReference type="InterPro" id="IPR040706">
    <property type="entry name" value="Zf-MYST"/>
</dbReference>
<keyword evidence="10 12" id="KW-0539">Nucleus</keyword>
<dbReference type="Proteomes" id="UP000252519">
    <property type="component" value="Unassembled WGS sequence"/>
</dbReference>
<evidence type="ECO:0000256" key="11">
    <source>
        <dbReference type="PIRSR" id="PIRSR602717-51"/>
    </source>
</evidence>
<proteinExistence type="inferred from homology"/>
<evidence type="ECO:0000256" key="1">
    <source>
        <dbReference type="ARBA" id="ARBA00004123"/>
    </source>
</evidence>
<dbReference type="STRING" id="29170.A0A368GNQ1"/>
<evidence type="ECO:0000256" key="5">
    <source>
        <dbReference type="ARBA" id="ARBA00022723"/>
    </source>
</evidence>
<evidence type="ECO:0000256" key="10">
    <source>
        <dbReference type="ARBA" id="ARBA00023242"/>
    </source>
</evidence>
<evidence type="ECO:0000256" key="12">
    <source>
        <dbReference type="RuleBase" id="RU361211"/>
    </source>
</evidence>
<evidence type="ECO:0000256" key="7">
    <source>
        <dbReference type="ARBA" id="ARBA00022833"/>
    </source>
</evidence>
<comment type="catalytic activity">
    <reaction evidence="12">
        <text>L-lysyl-[protein] + acetyl-CoA = N(6)-acetyl-L-lysyl-[protein] + CoA + H(+)</text>
        <dbReference type="Rhea" id="RHEA:45948"/>
        <dbReference type="Rhea" id="RHEA-COMP:9752"/>
        <dbReference type="Rhea" id="RHEA-COMP:10731"/>
        <dbReference type="ChEBI" id="CHEBI:15378"/>
        <dbReference type="ChEBI" id="CHEBI:29969"/>
        <dbReference type="ChEBI" id="CHEBI:57287"/>
        <dbReference type="ChEBI" id="CHEBI:57288"/>
        <dbReference type="ChEBI" id="CHEBI:61930"/>
        <dbReference type="EC" id="2.3.1.48"/>
    </reaction>
</comment>
<name>A0A368GNQ1_ANCCA</name>
<dbReference type="InterPro" id="IPR050603">
    <property type="entry name" value="MYST_HAT"/>
</dbReference>
<keyword evidence="8" id="KW-0156">Chromatin regulator</keyword>
<comment type="subcellular location">
    <subcellularLocation>
        <location evidence="1 12">Nucleus</location>
    </subcellularLocation>
</comment>
<dbReference type="SUPFAM" id="SSF55729">
    <property type="entry name" value="Acyl-CoA N-acyltransferases (Nat)"/>
    <property type="match status" value="1"/>
</dbReference>
<keyword evidence="6" id="KW-0863">Zinc-finger</keyword>
<dbReference type="PANTHER" id="PTHR10615:SF161">
    <property type="entry name" value="HISTONE ACETYLTRANSFERASE KAT7"/>
    <property type="match status" value="1"/>
</dbReference>